<reference evidence="1" key="1">
    <citation type="submission" date="2019-08" db="EMBL/GenBank/DDBJ databases">
        <authorList>
            <person name="Kucharzyk K."/>
            <person name="Murdoch R.W."/>
            <person name="Higgins S."/>
            <person name="Loffler F."/>
        </authorList>
    </citation>
    <scope>NUCLEOTIDE SEQUENCE</scope>
</reference>
<evidence type="ECO:0000313" key="1">
    <source>
        <dbReference type="EMBL" id="MPM78454.1"/>
    </source>
</evidence>
<dbReference type="EMBL" id="VSSQ01028655">
    <property type="protein sequence ID" value="MPM78454.1"/>
    <property type="molecule type" value="Genomic_DNA"/>
</dbReference>
<comment type="caution">
    <text evidence="1">The sequence shown here is derived from an EMBL/GenBank/DDBJ whole genome shotgun (WGS) entry which is preliminary data.</text>
</comment>
<organism evidence="1">
    <name type="scientific">bioreactor metagenome</name>
    <dbReference type="NCBI Taxonomy" id="1076179"/>
    <lineage>
        <taxon>unclassified sequences</taxon>
        <taxon>metagenomes</taxon>
        <taxon>ecological metagenomes</taxon>
    </lineage>
</organism>
<name>A0A645CNK0_9ZZZZ</name>
<dbReference type="AlphaFoldDB" id="A0A645CNK0"/>
<accession>A0A645CNK0</accession>
<proteinExistence type="predicted"/>
<protein>
    <submittedName>
        <fullName evidence="1">Uncharacterized protein</fullName>
    </submittedName>
</protein>
<gene>
    <name evidence="1" type="ORF">SDC9_125465</name>
</gene>
<sequence length="68" mass="7650">MSDGAEQYRIRLHTHFVRFRRVWVANGINGASADNGFFERYLVVELPAYGTCNFQCLLHNFGANAVAG</sequence>